<keyword evidence="2" id="KW-1185">Reference proteome</keyword>
<dbReference type="Proteomes" id="UP001151529">
    <property type="component" value="Chromosome 17"/>
</dbReference>
<reference evidence="1" key="1">
    <citation type="submission" date="2022-11" db="EMBL/GenBank/DDBJ databases">
        <authorList>
            <person name="Hyden B.L."/>
            <person name="Feng K."/>
            <person name="Yates T."/>
            <person name="Jawdy S."/>
            <person name="Smart L.B."/>
            <person name="Muchero W."/>
        </authorList>
    </citation>
    <scope>NUCLEOTIDE SEQUENCE</scope>
    <source>
        <tissue evidence="1">Shoot tip</tissue>
    </source>
</reference>
<dbReference type="OrthoDB" id="5835829at2759"/>
<reference evidence="1" key="2">
    <citation type="journal article" date="2023" name="Int. J. Mol. Sci.">
        <title>De Novo Assembly and Annotation of 11 Diverse Shrub Willow (Salix) Genomes Reveals Novel Gene Organization in Sex-Linked Regions.</title>
        <authorList>
            <person name="Hyden B."/>
            <person name="Feng K."/>
            <person name="Yates T.B."/>
            <person name="Jawdy S."/>
            <person name="Cereghino C."/>
            <person name="Smart L.B."/>
            <person name="Muchero W."/>
        </authorList>
    </citation>
    <scope>NUCLEOTIDE SEQUENCE [LARGE SCALE GENOMIC DNA]</scope>
    <source>
        <tissue evidence="1">Shoot tip</tissue>
    </source>
</reference>
<dbReference type="Gene3D" id="3.40.50.2000">
    <property type="entry name" value="Glycogen Phosphorylase B"/>
    <property type="match status" value="1"/>
</dbReference>
<sequence length="113" mass="12756">MAALKPPAGYESIEPALPQGFQERICGRGDHIFQARMMSLHLKVGVEVEKGEEDGLFTKETVYKVVRTLMEEGSEFSREVKTNRAKLREFLSSKTLESSYIDSFNEQIQALLG</sequence>
<dbReference type="AlphaFoldDB" id="A0A9Q0SMS8"/>
<organism evidence="1 2">
    <name type="scientific">Salix viminalis</name>
    <name type="common">Common osier</name>
    <name type="synonym">Basket willow</name>
    <dbReference type="NCBI Taxonomy" id="40686"/>
    <lineage>
        <taxon>Eukaryota</taxon>
        <taxon>Viridiplantae</taxon>
        <taxon>Streptophyta</taxon>
        <taxon>Embryophyta</taxon>
        <taxon>Tracheophyta</taxon>
        <taxon>Spermatophyta</taxon>
        <taxon>Magnoliopsida</taxon>
        <taxon>eudicotyledons</taxon>
        <taxon>Gunneridae</taxon>
        <taxon>Pentapetalae</taxon>
        <taxon>rosids</taxon>
        <taxon>fabids</taxon>
        <taxon>Malpighiales</taxon>
        <taxon>Salicaceae</taxon>
        <taxon>Saliceae</taxon>
        <taxon>Salix</taxon>
    </lineage>
</organism>
<name>A0A9Q0SMS8_SALVM</name>
<comment type="caution">
    <text evidence="1">The sequence shown here is derived from an EMBL/GenBank/DDBJ whole genome shotgun (WGS) entry which is preliminary data.</text>
</comment>
<accession>A0A9Q0SMS8</accession>
<proteinExistence type="predicted"/>
<evidence type="ECO:0000313" key="2">
    <source>
        <dbReference type="Proteomes" id="UP001151529"/>
    </source>
</evidence>
<gene>
    <name evidence="1" type="ORF">OIU85_007235</name>
</gene>
<dbReference type="EMBL" id="JAPFFL010000013">
    <property type="protein sequence ID" value="KAJ6683524.1"/>
    <property type="molecule type" value="Genomic_DNA"/>
</dbReference>
<evidence type="ECO:0000313" key="1">
    <source>
        <dbReference type="EMBL" id="KAJ6683524.1"/>
    </source>
</evidence>
<dbReference type="SUPFAM" id="SSF53756">
    <property type="entry name" value="UDP-Glycosyltransferase/glycogen phosphorylase"/>
    <property type="match status" value="1"/>
</dbReference>
<protein>
    <submittedName>
        <fullName evidence="1">Uncharacterized protein</fullName>
    </submittedName>
</protein>